<evidence type="ECO:0000256" key="5">
    <source>
        <dbReference type="SAM" id="MobiDB-lite"/>
    </source>
</evidence>
<proteinExistence type="predicted"/>
<keyword evidence="8" id="KW-1185">Reference proteome</keyword>
<feature type="region of interest" description="Disordered" evidence="5">
    <location>
        <begin position="455"/>
        <end position="529"/>
    </location>
</feature>
<evidence type="ECO:0000259" key="6">
    <source>
        <dbReference type="PROSITE" id="PS50011"/>
    </source>
</evidence>
<dbReference type="PANTHER" id="PTHR43289">
    <property type="entry name" value="MITOGEN-ACTIVATED PROTEIN KINASE KINASE KINASE 20-RELATED"/>
    <property type="match status" value="1"/>
</dbReference>
<dbReference type="EMBL" id="ASRX01000001">
    <property type="protein sequence ID" value="EYF08923.1"/>
    <property type="molecule type" value="Genomic_DNA"/>
</dbReference>
<keyword evidence="7" id="KW-0723">Serine/threonine-protein kinase</keyword>
<evidence type="ECO:0000256" key="4">
    <source>
        <dbReference type="ARBA" id="ARBA00022840"/>
    </source>
</evidence>
<feature type="region of interest" description="Disordered" evidence="5">
    <location>
        <begin position="260"/>
        <end position="282"/>
    </location>
</feature>
<feature type="compositionally biased region" description="Basic and acidic residues" evidence="5">
    <location>
        <begin position="415"/>
        <end position="431"/>
    </location>
</feature>
<feature type="domain" description="Protein kinase" evidence="6">
    <location>
        <begin position="16"/>
        <end position="319"/>
    </location>
</feature>
<dbReference type="RefSeq" id="WP_269324125.1">
    <property type="nucleotide sequence ID" value="NZ_ASRX01000001.1"/>
</dbReference>
<dbReference type="CDD" id="cd14014">
    <property type="entry name" value="STKc_PknB_like"/>
    <property type="match status" value="1"/>
</dbReference>
<keyword evidence="1" id="KW-0808">Transferase</keyword>
<dbReference type="Gene3D" id="1.10.510.10">
    <property type="entry name" value="Transferase(Phosphotransferase) domain 1"/>
    <property type="match status" value="1"/>
</dbReference>
<dbReference type="Pfam" id="PF00069">
    <property type="entry name" value="Pkinase"/>
    <property type="match status" value="1"/>
</dbReference>
<protein>
    <submittedName>
        <fullName evidence="7">Serine/threonine protein kinase</fullName>
    </submittedName>
</protein>
<dbReference type="PROSITE" id="PS50011">
    <property type="entry name" value="PROTEIN_KINASE_DOM"/>
    <property type="match status" value="1"/>
</dbReference>
<feature type="region of interest" description="Disordered" evidence="5">
    <location>
        <begin position="409"/>
        <end position="431"/>
    </location>
</feature>
<accession>A0A017TI18</accession>
<feature type="compositionally biased region" description="Basic and acidic residues" evidence="5">
    <location>
        <begin position="507"/>
        <end position="522"/>
    </location>
</feature>
<gene>
    <name evidence="7" type="ORF">CAP_0007</name>
</gene>
<feature type="region of interest" description="Disordered" evidence="5">
    <location>
        <begin position="534"/>
        <end position="553"/>
    </location>
</feature>
<name>A0A017TI18_9BACT</name>
<evidence type="ECO:0000256" key="3">
    <source>
        <dbReference type="ARBA" id="ARBA00022777"/>
    </source>
</evidence>
<dbReference type="InterPro" id="IPR011009">
    <property type="entry name" value="Kinase-like_dom_sf"/>
</dbReference>
<dbReference type="GO" id="GO:0005524">
    <property type="term" value="F:ATP binding"/>
    <property type="evidence" value="ECO:0007669"/>
    <property type="project" value="UniProtKB-KW"/>
</dbReference>
<evidence type="ECO:0000313" key="8">
    <source>
        <dbReference type="Proteomes" id="UP000019678"/>
    </source>
</evidence>
<keyword evidence="3 7" id="KW-0418">Kinase</keyword>
<dbReference type="SUPFAM" id="SSF56112">
    <property type="entry name" value="Protein kinase-like (PK-like)"/>
    <property type="match status" value="1"/>
</dbReference>
<dbReference type="GO" id="GO:0004674">
    <property type="term" value="F:protein serine/threonine kinase activity"/>
    <property type="evidence" value="ECO:0007669"/>
    <property type="project" value="UniProtKB-KW"/>
</dbReference>
<evidence type="ECO:0000256" key="1">
    <source>
        <dbReference type="ARBA" id="ARBA00022679"/>
    </source>
</evidence>
<comment type="caution">
    <text evidence="7">The sequence shown here is derived from an EMBL/GenBank/DDBJ whole genome shotgun (WGS) entry which is preliminary data.</text>
</comment>
<dbReference type="STRING" id="1192034.CAP_0007"/>
<dbReference type="InterPro" id="IPR000719">
    <property type="entry name" value="Prot_kinase_dom"/>
</dbReference>
<keyword evidence="2" id="KW-0547">Nucleotide-binding</keyword>
<evidence type="ECO:0000313" key="7">
    <source>
        <dbReference type="EMBL" id="EYF08923.1"/>
    </source>
</evidence>
<dbReference type="eggNOG" id="COG0515">
    <property type="taxonomic scope" value="Bacteria"/>
</dbReference>
<organism evidence="7 8">
    <name type="scientific">Chondromyces apiculatus DSM 436</name>
    <dbReference type="NCBI Taxonomy" id="1192034"/>
    <lineage>
        <taxon>Bacteria</taxon>
        <taxon>Pseudomonadati</taxon>
        <taxon>Myxococcota</taxon>
        <taxon>Polyangia</taxon>
        <taxon>Polyangiales</taxon>
        <taxon>Polyangiaceae</taxon>
        <taxon>Chondromyces</taxon>
    </lineage>
</organism>
<keyword evidence="4" id="KW-0067">ATP-binding</keyword>
<dbReference type="InterPro" id="IPR008266">
    <property type="entry name" value="Tyr_kinase_AS"/>
</dbReference>
<dbReference type="Gene3D" id="3.30.200.20">
    <property type="entry name" value="Phosphorylase Kinase, domain 1"/>
    <property type="match status" value="1"/>
</dbReference>
<reference evidence="7 8" key="1">
    <citation type="submission" date="2013-05" db="EMBL/GenBank/DDBJ databases">
        <title>Genome assembly of Chondromyces apiculatus DSM 436.</title>
        <authorList>
            <person name="Sharma G."/>
            <person name="Khatri I."/>
            <person name="Kaur C."/>
            <person name="Mayilraj S."/>
            <person name="Subramanian S."/>
        </authorList>
    </citation>
    <scope>NUCLEOTIDE SEQUENCE [LARGE SCALE GENOMIC DNA]</scope>
    <source>
        <strain evidence="7 8">DSM 436</strain>
    </source>
</reference>
<dbReference type="AlphaFoldDB" id="A0A017TI18"/>
<dbReference type="PANTHER" id="PTHR43289:SF6">
    <property type="entry name" value="SERINE_THREONINE-PROTEIN KINASE NEKL-3"/>
    <property type="match status" value="1"/>
</dbReference>
<feature type="compositionally biased region" description="Low complexity" evidence="5">
    <location>
        <begin position="260"/>
        <end position="270"/>
    </location>
</feature>
<feature type="compositionally biased region" description="Gly residues" evidence="5">
    <location>
        <begin position="541"/>
        <end position="553"/>
    </location>
</feature>
<evidence type="ECO:0000256" key="2">
    <source>
        <dbReference type="ARBA" id="ARBA00022741"/>
    </source>
</evidence>
<dbReference type="PROSITE" id="PS00109">
    <property type="entry name" value="PROTEIN_KINASE_TYR"/>
    <property type="match status" value="1"/>
</dbReference>
<dbReference type="Proteomes" id="UP000019678">
    <property type="component" value="Unassembled WGS sequence"/>
</dbReference>
<sequence>MGGALHLGSGTSLGRYELVLRVASGGMGEVWAARSRKEQSAQQLVAIKVLRPELAEDPALQRMFLDEAEVAARIRHPNVVHGVDRGRYLGTPYLVMEWVAGEPLSAALRGAAGQPAPPLVAARIAYQICAGLASAHELCDDEGRPLGLVHCDVSPENVLITSEGLVRLVDFGVAVYGGPPLSERSGLTSVEGWTAAPPPSSKRGELRGKAPYMAPEHILGAPSDRRADLFAVGILLYEMLAGCHPFLADDDEITMTRIASESPAAPISSRPRPRVRVSELPPPPVTPALERVVSAALAKAPGDRYQDAGALMRALEEAVPGAALPSSDVVVASWLHGVLGDALQVRALRLHEALEQVRRRSERGEGSARHALRRPFEVAVGAALTGEGEGSPSHASGIFPTASGVFPSDGGSVEVEARGEAVREPCPESRRDGALARASAAVVVAAVTCALFGSAATGDSNVPGSGLDPDPPSSRAGRADRAVGRSLHAAARSATRPTAQPSARSASRAEGEARARAEEEGMFRPAVLDVSAPSVELPAGGNAGGEAGGPLGP</sequence>